<proteinExistence type="predicted"/>
<evidence type="ECO:0000256" key="8">
    <source>
        <dbReference type="SAM" id="Phobius"/>
    </source>
</evidence>
<evidence type="ECO:0000256" key="6">
    <source>
        <dbReference type="ARBA" id="ARBA00022989"/>
    </source>
</evidence>
<dbReference type="GO" id="GO:0005886">
    <property type="term" value="C:plasma membrane"/>
    <property type="evidence" value="ECO:0007669"/>
    <property type="project" value="UniProtKB-SubCell"/>
</dbReference>
<evidence type="ECO:0000256" key="4">
    <source>
        <dbReference type="ARBA" id="ARBA00022519"/>
    </source>
</evidence>
<organism evidence="9 10">
    <name type="scientific">Zostera marina</name>
    <name type="common">Eelgrass</name>
    <dbReference type="NCBI Taxonomy" id="29655"/>
    <lineage>
        <taxon>Eukaryota</taxon>
        <taxon>Viridiplantae</taxon>
        <taxon>Streptophyta</taxon>
        <taxon>Embryophyta</taxon>
        <taxon>Tracheophyta</taxon>
        <taxon>Spermatophyta</taxon>
        <taxon>Magnoliopsida</taxon>
        <taxon>Liliopsida</taxon>
        <taxon>Zosteraceae</taxon>
        <taxon>Zostera</taxon>
    </lineage>
</organism>
<dbReference type="OMA" id="LLCAFYC"/>
<feature type="transmembrane region" description="Helical" evidence="8">
    <location>
        <begin position="221"/>
        <end position="241"/>
    </location>
</feature>
<dbReference type="PANTHER" id="PTHR47715:SF1">
    <property type="entry name" value="TRYPTOPHAN_TYROSINE PERMEASE"/>
    <property type="match status" value="1"/>
</dbReference>
<evidence type="ECO:0000256" key="7">
    <source>
        <dbReference type="ARBA" id="ARBA00023136"/>
    </source>
</evidence>
<reference evidence="10" key="1">
    <citation type="journal article" date="2016" name="Nature">
        <title>The genome of the seagrass Zostera marina reveals angiosperm adaptation to the sea.</title>
        <authorList>
            <person name="Olsen J.L."/>
            <person name="Rouze P."/>
            <person name="Verhelst B."/>
            <person name="Lin Y.-C."/>
            <person name="Bayer T."/>
            <person name="Collen J."/>
            <person name="Dattolo E."/>
            <person name="De Paoli E."/>
            <person name="Dittami S."/>
            <person name="Maumus F."/>
            <person name="Michel G."/>
            <person name="Kersting A."/>
            <person name="Lauritano C."/>
            <person name="Lohaus R."/>
            <person name="Toepel M."/>
            <person name="Tonon T."/>
            <person name="Vanneste K."/>
            <person name="Amirebrahimi M."/>
            <person name="Brakel J."/>
            <person name="Bostroem C."/>
            <person name="Chovatia M."/>
            <person name="Grimwood J."/>
            <person name="Jenkins J.W."/>
            <person name="Jueterbock A."/>
            <person name="Mraz A."/>
            <person name="Stam W.T."/>
            <person name="Tice H."/>
            <person name="Bornberg-Bauer E."/>
            <person name="Green P.J."/>
            <person name="Pearson G.A."/>
            <person name="Procaccini G."/>
            <person name="Duarte C.M."/>
            <person name="Schmutz J."/>
            <person name="Reusch T.B.H."/>
            <person name="Van de Peer Y."/>
        </authorList>
    </citation>
    <scope>NUCLEOTIDE SEQUENCE [LARGE SCALE GENOMIC DNA]</scope>
    <source>
        <strain evidence="10">cv. Finnish</strain>
    </source>
</reference>
<keyword evidence="6 8" id="KW-1133">Transmembrane helix</keyword>
<dbReference type="EMBL" id="LFYR01002027">
    <property type="protein sequence ID" value="KMZ57721.1"/>
    <property type="molecule type" value="Genomic_DNA"/>
</dbReference>
<evidence type="ECO:0000256" key="1">
    <source>
        <dbReference type="ARBA" id="ARBA00004429"/>
    </source>
</evidence>
<dbReference type="Pfam" id="PF03222">
    <property type="entry name" value="Trp_Tyr_perm"/>
    <property type="match status" value="1"/>
</dbReference>
<keyword evidence="7 8" id="KW-0472">Membrane</keyword>
<evidence type="ECO:0008006" key="11">
    <source>
        <dbReference type="Google" id="ProtNLM"/>
    </source>
</evidence>
<keyword evidence="4" id="KW-0997">Cell inner membrane</keyword>
<feature type="transmembrane region" description="Helical" evidence="8">
    <location>
        <begin position="193"/>
        <end position="214"/>
    </location>
</feature>
<comment type="subcellular location">
    <subcellularLocation>
        <location evidence="1">Cell inner membrane</location>
        <topology evidence="1">Multi-pass membrane protein</topology>
    </subcellularLocation>
</comment>
<protein>
    <recommendedName>
        <fullName evidence="11">Tyrosine-specific transport protein</fullName>
    </recommendedName>
</protein>
<dbReference type="Proteomes" id="UP000036987">
    <property type="component" value="Unassembled WGS sequence"/>
</dbReference>
<name>A0A0K9NLU8_ZOSMR</name>
<dbReference type="GO" id="GO:0003333">
    <property type="term" value="P:amino acid transmembrane transport"/>
    <property type="evidence" value="ECO:0007669"/>
    <property type="project" value="InterPro"/>
</dbReference>
<accession>A0A0K9NLU8</accession>
<feature type="transmembrane region" description="Helical" evidence="8">
    <location>
        <begin position="426"/>
        <end position="445"/>
    </location>
</feature>
<feature type="transmembrane region" description="Helical" evidence="8">
    <location>
        <begin position="261"/>
        <end position="286"/>
    </location>
</feature>
<feature type="transmembrane region" description="Helical" evidence="8">
    <location>
        <begin position="149"/>
        <end position="181"/>
    </location>
</feature>
<keyword evidence="5 8" id="KW-0812">Transmembrane</keyword>
<evidence type="ECO:0000256" key="3">
    <source>
        <dbReference type="ARBA" id="ARBA00022475"/>
    </source>
</evidence>
<feature type="transmembrane region" description="Helical" evidence="8">
    <location>
        <begin position="74"/>
        <end position="93"/>
    </location>
</feature>
<feature type="transmembrane region" description="Helical" evidence="8">
    <location>
        <begin position="298"/>
        <end position="321"/>
    </location>
</feature>
<evidence type="ECO:0000313" key="10">
    <source>
        <dbReference type="Proteomes" id="UP000036987"/>
    </source>
</evidence>
<dbReference type="STRING" id="29655.A0A0K9NLU8"/>
<keyword evidence="10" id="KW-1185">Reference proteome</keyword>
<evidence type="ECO:0000256" key="2">
    <source>
        <dbReference type="ARBA" id="ARBA00022448"/>
    </source>
</evidence>
<dbReference type="InterPro" id="IPR018227">
    <property type="entry name" value="Amino_acid_transport_2"/>
</dbReference>
<dbReference type="AlphaFoldDB" id="A0A0K9NLU8"/>
<keyword evidence="3" id="KW-1003">Cell membrane</keyword>
<gene>
    <name evidence="9" type="ORF">ZOSMA_82G00330</name>
</gene>
<dbReference type="OrthoDB" id="438545at2759"/>
<dbReference type="PANTHER" id="PTHR47715">
    <property type="entry name" value="TRYPTOPHAN/TYROSINE PERMEASE"/>
    <property type="match status" value="1"/>
</dbReference>
<evidence type="ECO:0000313" key="9">
    <source>
        <dbReference type="EMBL" id="KMZ57721.1"/>
    </source>
</evidence>
<comment type="caution">
    <text evidence="9">The sequence shown here is derived from an EMBL/GenBank/DDBJ whole genome shotgun (WGS) entry which is preliminary data.</text>
</comment>
<feature type="transmembrane region" description="Helical" evidence="8">
    <location>
        <begin position="105"/>
        <end position="128"/>
    </location>
</feature>
<feature type="transmembrane region" description="Helical" evidence="8">
    <location>
        <begin position="341"/>
        <end position="362"/>
    </location>
</feature>
<evidence type="ECO:0000256" key="5">
    <source>
        <dbReference type="ARBA" id="ARBA00022692"/>
    </source>
</evidence>
<feature type="transmembrane region" description="Helical" evidence="8">
    <location>
        <begin position="392"/>
        <end position="414"/>
    </location>
</feature>
<feature type="transmembrane region" description="Helical" evidence="8">
    <location>
        <begin position="457"/>
        <end position="475"/>
    </location>
</feature>
<sequence>MFLSLHLPLYSSSLLKRRHRVRFLHRLCHSPAPLIRSSTLHIANYKPKNFFVSSSSSICPLEEKEECYDGGRSLLGAMSLIVGTAVGPGMLGLPSATLRSGQIPSFLMIILTWVYVISSILLIADLTFSIYDHHHNSDEITFTTLTTTVFAPPVAAFIAIIYACLNFALILASISGLATLLLQSFPTVFTNPILAHLAFPTIVGAVIGFLPFSAIDAVNRLLCSLMIFSISTLVFIGFSVGKADIVSSFTTTASSSWKLSSILPAVPVTVLTLGFHVITPFMCTLLGKSRRREAKKAILLGGSVPLLMVLSWNLVVLGLSGRNSNSGGDPIQMLLSVSPSALPAVRGFAISALATSLIGYSLSFPKQLLHTITLISSAAATTGETKSTATRYGGVAVMCMVLGMAVMAACMLKGTAFTKALEFAGVYANCFLFGILPPAMTWIYGKRIRGVENKDGIGNRCVLLALFVCALVLFFCH</sequence>
<keyword evidence="2" id="KW-0813">Transport</keyword>